<evidence type="ECO:0000256" key="2">
    <source>
        <dbReference type="SAM" id="Phobius"/>
    </source>
</evidence>
<feature type="coiled-coil region" evidence="1">
    <location>
        <begin position="33"/>
        <end position="60"/>
    </location>
</feature>
<reference evidence="3" key="1">
    <citation type="journal article" date="2021" name="Proc. Natl. Acad. Sci. U.S.A.">
        <title>A Catalog of Tens of Thousands of Viruses from Human Metagenomes Reveals Hidden Associations with Chronic Diseases.</title>
        <authorList>
            <person name="Tisza M.J."/>
            <person name="Buck C.B."/>
        </authorList>
    </citation>
    <scope>NUCLEOTIDE SEQUENCE</scope>
    <source>
        <strain evidence="3">Ctu6J18</strain>
    </source>
</reference>
<dbReference type="EMBL" id="BK032862">
    <property type="protein sequence ID" value="DAF64537.1"/>
    <property type="molecule type" value="Genomic_DNA"/>
</dbReference>
<proteinExistence type="predicted"/>
<evidence type="ECO:0000256" key="1">
    <source>
        <dbReference type="SAM" id="Coils"/>
    </source>
</evidence>
<accession>A0A8S5TN39</accession>
<keyword evidence="2" id="KW-0812">Transmembrane</keyword>
<name>A0A8S5TN39_9CAUD</name>
<keyword evidence="2" id="KW-0472">Membrane</keyword>
<organism evidence="3">
    <name type="scientific">Myoviridae sp. ctu6J18</name>
    <dbReference type="NCBI Taxonomy" id="2827714"/>
    <lineage>
        <taxon>Viruses</taxon>
        <taxon>Duplodnaviria</taxon>
        <taxon>Heunggongvirae</taxon>
        <taxon>Uroviricota</taxon>
        <taxon>Caudoviricetes</taxon>
    </lineage>
</organism>
<sequence>MKNAALILKTIYDNLPMILTIIAIVAGIGIKVRNFLKQSKEDQKKQLQEQADKVVELVKESLLSIVSKAEKEWGSGTGTIKKSWVWEQLQAQQQKLTEYISEGLIDKDMVDDLIEAAVEELNAILKKNQKAAEAVKPPEEREAAAVAAALQAQKIQTK</sequence>
<feature type="transmembrane region" description="Helical" evidence="2">
    <location>
        <begin position="15"/>
        <end position="36"/>
    </location>
</feature>
<protein>
    <submittedName>
        <fullName evidence="3">Holin</fullName>
    </submittedName>
</protein>
<keyword evidence="1" id="KW-0175">Coiled coil</keyword>
<evidence type="ECO:0000313" key="3">
    <source>
        <dbReference type="EMBL" id="DAF64537.1"/>
    </source>
</evidence>
<keyword evidence="2" id="KW-1133">Transmembrane helix</keyword>